<reference evidence="4 5" key="1">
    <citation type="journal article" date="2018" name="Nat. Ecol. Evol.">
        <title>Pezizomycetes genomes reveal the molecular basis of ectomycorrhizal truffle lifestyle.</title>
        <authorList>
            <person name="Murat C."/>
            <person name="Payen T."/>
            <person name="Noel B."/>
            <person name="Kuo A."/>
            <person name="Morin E."/>
            <person name="Chen J."/>
            <person name="Kohler A."/>
            <person name="Krizsan K."/>
            <person name="Balestrini R."/>
            <person name="Da Silva C."/>
            <person name="Montanini B."/>
            <person name="Hainaut M."/>
            <person name="Levati E."/>
            <person name="Barry K.W."/>
            <person name="Belfiori B."/>
            <person name="Cichocki N."/>
            <person name="Clum A."/>
            <person name="Dockter R.B."/>
            <person name="Fauchery L."/>
            <person name="Guy J."/>
            <person name="Iotti M."/>
            <person name="Le Tacon F."/>
            <person name="Lindquist E.A."/>
            <person name="Lipzen A."/>
            <person name="Malagnac F."/>
            <person name="Mello A."/>
            <person name="Molinier V."/>
            <person name="Miyauchi S."/>
            <person name="Poulain J."/>
            <person name="Riccioni C."/>
            <person name="Rubini A."/>
            <person name="Sitrit Y."/>
            <person name="Splivallo R."/>
            <person name="Traeger S."/>
            <person name="Wang M."/>
            <person name="Zifcakova L."/>
            <person name="Wipf D."/>
            <person name="Zambonelli A."/>
            <person name="Paolocci F."/>
            <person name="Nowrousian M."/>
            <person name="Ottonello S."/>
            <person name="Baldrian P."/>
            <person name="Spatafora J.W."/>
            <person name="Henrissat B."/>
            <person name="Nagy L.G."/>
            <person name="Aury J.M."/>
            <person name="Wincker P."/>
            <person name="Grigoriev I.V."/>
            <person name="Bonfante P."/>
            <person name="Martin F.M."/>
        </authorList>
    </citation>
    <scope>NUCLEOTIDE SEQUENCE [LARGE SCALE GENOMIC DNA]</scope>
    <source>
        <strain evidence="4 5">RN42</strain>
    </source>
</reference>
<dbReference type="Proteomes" id="UP000275078">
    <property type="component" value="Unassembled WGS sequence"/>
</dbReference>
<evidence type="ECO:0000313" key="5">
    <source>
        <dbReference type="Proteomes" id="UP000275078"/>
    </source>
</evidence>
<dbReference type="InterPro" id="IPR000782">
    <property type="entry name" value="FAS1_domain"/>
</dbReference>
<proteinExistence type="predicted"/>
<sequence length="243" mass="27297">MRERNRNIFASFLVALLISLELTAVSSQLIVPAFVEARPQLYRPLGGRRPRKVDLGQVNSLSHQHDPVENQQPIILDTMTSHPNEGPVLLSDVLPIDRAINIFSGFTRSVDSAHKRLEDPQQNTTVLAPANSAITKLPRKPWESPDDEEDAGGAHLVAKLYEGLSGEDRAARNLRRFVEAHLVAQSPWEKGEQNKAKTLEGKEVWWDEVDGQKRIYPDNILVKTKEDEVSNGQVWVLEGVINY</sequence>
<dbReference type="AlphaFoldDB" id="A0A3N4I5J9"/>
<dbReference type="PROSITE" id="PS50213">
    <property type="entry name" value="FAS1"/>
    <property type="match status" value="1"/>
</dbReference>
<dbReference type="PANTHER" id="PTHR28156:SF1">
    <property type="entry name" value="FAS1 DOMAIN-CONTAINING PROTEIN YDR262W"/>
    <property type="match status" value="1"/>
</dbReference>
<gene>
    <name evidence="4" type="ORF">BJ508DRAFT_414801</name>
</gene>
<accession>A0A3N4I5J9</accession>
<dbReference type="PANTHER" id="PTHR28156">
    <property type="entry name" value="FAS1 DOMAIN-CONTAINING PROTEIN YDR262W"/>
    <property type="match status" value="1"/>
</dbReference>
<dbReference type="OrthoDB" id="5551751at2759"/>
<dbReference type="InterPro" id="IPR040200">
    <property type="entry name" value="Mug57-like"/>
</dbReference>
<feature type="chain" id="PRO_5018058294" description="FAS1 domain-containing protein" evidence="2">
    <location>
        <begin position="28"/>
        <end position="243"/>
    </location>
</feature>
<feature type="domain" description="FAS1" evidence="3">
    <location>
        <begin position="87"/>
        <end position="241"/>
    </location>
</feature>
<dbReference type="Gene3D" id="2.30.180.10">
    <property type="entry name" value="FAS1 domain"/>
    <property type="match status" value="1"/>
</dbReference>
<keyword evidence="1 2" id="KW-0732">Signal</keyword>
<feature type="signal peptide" evidence="2">
    <location>
        <begin position="1"/>
        <end position="27"/>
    </location>
</feature>
<evidence type="ECO:0000259" key="3">
    <source>
        <dbReference type="PROSITE" id="PS50213"/>
    </source>
</evidence>
<dbReference type="EMBL" id="ML119680">
    <property type="protein sequence ID" value="RPA81363.1"/>
    <property type="molecule type" value="Genomic_DNA"/>
</dbReference>
<protein>
    <recommendedName>
        <fullName evidence="3">FAS1 domain-containing protein</fullName>
    </recommendedName>
</protein>
<evidence type="ECO:0000256" key="1">
    <source>
        <dbReference type="ARBA" id="ARBA00022729"/>
    </source>
</evidence>
<dbReference type="InterPro" id="IPR036378">
    <property type="entry name" value="FAS1_dom_sf"/>
</dbReference>
<name>A0A3N4I5J9_ASCIM</name>
<organism evidence="4 5">
    <name type="scientific">Ascobolus immersus RN42</name>
    <dbReference type="NCBI Taxonomy" id="1160509"/>
    <lineage>
        <taxon>Eukaryota</taxon>
        <taxon>Fungi</taxon>
        <taxon>Dikarya</taxon>
        <taxon>Ascomycota</taxon>
        <taxon>Pezizomycotina</taxon>
        <taxon>Pezizomycetes</taxon>
        <taxon>Pezizales</taxon>
        <taxon>Ascobolaceae</taxon>
        <taxon>Ascobolus</taxon>
    </lineage>
</organism>
<evidence type="ECO:0000313" key="4">
    <source>
        <dbReference type="EMBL" id="RPA81363.1"/>
    </source>
</evidence>
<keyword evidence="5" id="KW-1185">Reference proteome</keyword>
<dbReference type="STRING" id="1160509.A0A3N4I5J9"/>
<dbReference type="SUPFAM" id="SSF82153">
    <property type="entry name" value="FAS1 domain"/>
    <property type="match status" value="1"/>
</dbReference>
<evidence type="ECO:0000256" key="2">
    <source>
        <dbReference type="SAM" id="SignalP"/>
    </source>
</evidence>